<evidence type="ECO:0000256" key="15">
    <source>
        <dbReference type="PIRSR" id="PIRSR006439-50"/>
    </source>
</evidence>
<keyword evidence="11 14" id="KW-0411">Iron-sulfur</keyword>
<evidence type="ECO:0000313" key="18">
    <source>
        <dbReference type="Proteomes" id="UP000199337"/>
    </source>
</evidence>
<dbReference type="Pfam" id="PF00037">
    <property type="entry name" value="Fer4"/>
    <property type="match status" value="1"/>
</dbReference>
<reference evidence="18" key="1">
    <citation type="submission" date="2016-10" db="EMBL/GenBank/DDBJ databases">
        <authorList>
            <person name="Varghese N."/>
            <person name="Submissions S."/>
        </authorList>
    </citation>
    <scope>NUCLEOTIDE SEQUENCE [LARGE SCALE GENOMIC DNA]</scope>
    <source>
        <strain evidence="18">DSM 17038</strain>
    </source>
</reference>
<evidence type="ECO:0000256" key="13">
    <source>
        <dbReference type="ARBA" id="ARBA00048332"/>
    </source>
</evidence>
<evidence type="ECO:0000256" key="3">
    <source>
        <dbReference type="ARBA" id="ARBA00012812"/>
    </source>
</evidence>
<evidence type="ECO:0000256" key="10">
    <source>
        <dbReference type="ARBA" id="ARBA00023004"/>
    </source>
</evidence>
<dbReference type="GO" id="GO:0046872">
    <property type="term" value="F:metal ion binding"/>
    <property type="evidence" value="ECO:0007669"/>
    <property type="project" value="UniProtKB-UniRule"/>
</dbReference>
<dbReference type="Pfam" id="PF02775">
    <property type="entry name" value="TPP_enzyme_C"/>
    <property type="match status" value="1"/>
</dbReference>
<keyword evidence="8 14" id="KW-0249">Electron transport</keyword>
<keyword evidence="18" id="KW-1185">Reference proteome</keyword>
<evidence type="ECO:0000256" key="8">
    <source>
        <dbReference type="ARBA" id="ARBA00022982"/>
    </source>
</evidence>
<feature type="binding site" evidence="15">
    <location>
        <position position="601"/>
    </location>
    <ligand>
        <name>[4Fe-4S] cluster</name>
        <dbReference type="ChEBI" id="CHEBI:49883"/>
        <label>2</label>
    </ligand>
</feature>
<dbReference type="OrthoDB" id="9804603at2"/>
<dbReference type="InterPro" id="IPR009014">
    <property type="entry name" value="Transketo_C/PFOR_II"/>
</dbReference>
<feature type="binding site" evidence="15">
    <location>
        <position position="584"/>
    </location>
    <ligand>
        <name>[4Fe-4S] cluster</name>
        <dbReference type="ChEBI" id="CHEBI:49883"/>
        <label>1</label>
    </ligand>
</feature>
<evidence type="ECO:0000256" key="5">
    <source>
        <dbReference type="ARBA" id="ARBA00022448"/>
    </source>
</evidence>
<dbReference type="Pfam" id="PF01855">
    <property type="entry name" value="POR_N"/>
    <property type="match status" value="1"/>
</dbReference>
<organism evidence="17 18">
    <name type="scientific">Desulfotruncus arcticus DSM 17038</name>
    <dbReference type="NCBI Taxonomy" id="1121424"/>
    <lineage>
        <taxon>Bacteria</taxon>
        <taxon>Bacillati</taxon>
        <taxon>Bacillota</taxon>
        <taxon>Clostridia</taxon>
        <taxon>Eubacteriales</taxon>
        <taxon>Desulfallaceae</taxon>
        <taxon>Desulfotruncus</taxon>
    </lineage>
</organism>
<dbReference type="GO" id="GO:0051539">
    <property type="term" value="F:4 iron, 4 sulfur cluster binding"/>
    <property type="evidence" value="ECO:0007669"/>
    <property type="project" value="UniProtKB-UniRule"/>
</dbReference>
<dbReference type="EC" id="1.2.7.8" evidence="3 14"/>
<dbReference type="InterPro" id="IPR029061">
    <property type="entry name" value="THDP-binding"/>
</dbReference>
<dbReference type="InterPro" id="IPR011766">
    <property type="entry name" value="TPP_enzyme_TPP-bd"/>
</dbReference>
<evidence type="ECO:0000256" key="1">
    <source>
        <dbReference type="ARBA" id="ARBA00002995"/>
    </source>
</evidence>
<dbReference type="PANTHER" id="PTHR43710">
    <property type="entry name" value="2-HYDROXYACYL-COA LYASE"/>
    <property type="match status" value="1"/>
</dbReference>
<evidence type="ECO:0000256" key="14">
    <source>
        <dbReference type="PIRNR" id="PIRNR006439"/>
    </source>
</evidence>
<gene>
    <name evidence="17" type="ORF">SAMN05660649_04091</name>
</gene>
<dbReference type="PANTHER" id="PTHR43710:SF7">
    <property type="entry name" value="INDOLEPYRUVATE OXIDOREDUCTASE SUBUNIT IORA"/>
    <property type="match status" value="1"/>
</dbReference>
<dbReference type="SUPFAM" id="SSF52922">
    <property type="entry name" value="TK C-terminal domain-like"/>
    <property type="match status" value="1"/>
</dbReference>
<comment type="catalytic activity">
    <reaction evidence="13 14">
        <text>indole-3-pyruvate + 2 oxidized [2Fe-2S]-[ferredoxin] + CoA = (indol-3-yl)acetyl-CoA + 2 reduced [2Fe-2S]-[ferredoxin] + CO2 + H(+)</text>
        <dbReference type="Rhea" id="RHEA:12645"/>
        <dbReference type="Rhea" id="RHEA-COMP:10000"/>
        <dbReference type="Rhea" id="RHEA-COMP:10001"/>
        <dbReference type="ChEBI" id="CHEBI:15378"/>
        <dbReference type="ChEBI" id="CHEBI:16526"/>
        <dbReference type="ChEBI" id="CHEBI:17640"/>
        <dbReference type="ChEBI" id="CHEBI:33737"/>
        <dbReference type="ChEBI" id="CHEBI:33738"/>
        <dbReference type="ChEBI" id="CHEBI:57271"/>
        <dbReference type="ChEBI" id="CHEBI:57287"/>
        <dbReference type="EC" id="1.2.7.8"/>
    </reaction>
</comment>
<evidence type="ECO:0000256" key="12">
    <source>
        <dbReference type="ARBA" id="ARBA00030514"/>
    </source>
</evidence>
<feature type="domain" description="4Fe-4S ferredoxin-type" evidence="16">
    <location>
        <begin position="575"/>
        <end position="610"/>
    </location>
</feature>
<dbReference type="Gene3D" id="3.30.70.20">
    <property type="match status" value="1"/>
</dbReference>
<dbReference type="InterPro" id="IPR017721">
    <property type="entry name" value="IorA"/>
</dbReference>
<dbReference type="EMBL" id="FOOX01000018">
    <property type="protein sequence ID" value="SFH15566.1"/>
    <property type="molecule type" value="Genomic_DNA"/>
</dbReference>
<comment type="cofactor">
    <cofactor evidence="14 15">
        <name>[4Fe-4S] cluster</name>
        <dbReference type="ChEBI" id="CHEBI:49883"/>
    </cofactor>
    <text evidence="14 15">Binds 2 [4Fe-4S] clusters. In this family the first cluster has a non-standard and varying [4Fe-4S] binding motif CX(2)CX(2)CX(4-5)CP.</text>
</comment>
<sequence>MTIMGVCCEKPGSKVALTGNESIARGALEAGVGYASSYPGSPTAEVLGTLAKLARQFNLYAEWSINEKVAMEGAAAASFAGLRSLVIMKADGLNVALDFASALAISGCRGGMVIVVGDDPGAHSSVREEDSRNLCKALHLPVLEPASVQEAKDVTREAFSLSESLQLPVVVRCVTRVCHASGDVLLGELAPANRRAVFTKQDRVITFSIKLHALLEQKLARAADMAGNSRLNSYHGPGDANRLVIASGPCYMYALEALEMLGLSEQVGVLKLGITWPLPETLLLGYLKAAGEVVFAEEVEPFVEDNVMALAARHWDEVGRIKFYGKRNGRVAGPHGPGIGELDPDVLAQSLSAIWSTSYTRPAWPNQKEILDLLGEKMPDRELALCAGCPHRASFWSIRTALELDGRGGIVLGDIGCYTLGIVRTGYYLLQTMHCMGAGVGIASGLGKLDCFGFDKPVITVVGDSTFYHAALPALVNARYHRANFMCVVLDNETTAMTGHQPHPGRELTATGEPADTVQMEELIRGIGIPYAVQDPYDVPAATEAVYLMLQQQGPRVLILRRTCALAAVKGKRKNRVYVDPAKCIGDSCGCGRFCSKVFACPANIWDAESGKARIDEAVCNGCGVCATLCPQQAIVVERTV</sequence>
<accession>A0A1I2XS69</accession>
<dbReference type="PROSITE" id="PS00198">
    <property type="entry name" value="4FE4S_FER_1"/>
    <property type="match status" value="1"/>
</dbReference>
<evidence type="ECO:0000259" key="16">
    <source>
        <dbReference type="PROSITE" id="PS51379"/>
    </source>
</evidence>
<dbReference type="STRING" id="341036.SAMN05660649_04091"/>
<keyword evidence="5 14" id="KW-0813">Transport</keyword>
<name>A0A1I2XS69_9FIRM</name>
<keyword evidence="7 14" id="KW-0479">Metal-binding</keyword>
<dbReference type="Gene3D" id="3.40.50.920">
    <property type="match status" value="1"/>
</dbReference>
<dbReference type="InterPro" id="IPR002880">
    <property type="entry name" value="Pyrv_Fd/Flavodoxin_OxRdtase_N"/>
</dbReference>
<feature type="binding site" evidence="15">
    <location>
        <position position="620"/>
    </location>
    <ligand>
        <name>[4Fe-4S] cluster</name>
        <dbReference type="ChEBI" id="CHEBI:49883"/>
        <label>2</label>
    </ligand>
</feature>
<evidence type="ECO:0000313" key="17">
    <source>
        <dbReference type="EMBL" id="SFH15566.1"/>
    </source>
</evidence>
<evidence type="ECO:0000256" key="6">
    <source>
        <dbReference type="ARBA" id="ARBA00022485"/>
    </source>
</evidence>
<evidence type="ECO:0000256" key="2">
    <source>
        <dbReference type="ARBA" id="ARBA00011238"/>
    </source>
</evidence>
<evidence type="ECO:0000256" key="11">
    <source>
        <dbReference type="ARBA" id="ARBA00023014"/>
    </source>
</evidence>
<protein>
    <recommendedName>
        <fullName evidence="4 14">Indolepyruvate oxidoreductase subunit IorA</fullName>
        <shortName evidence="14">IOR</shortName>
        <ecNumber evidence="3 14">1.2.7.8</ecNumber>
    </recommendedName>
    <alternativeName>
        <fullName evidence="12 14">Indolepyruvate ferredoxin oxidoreductase subunit alpha</fullName>
    </alternativeName>
</protein>
<keyword evidence="17" id="KW-0670">Pyruvate</keyword>
<dbReference type="InterPro" id="IPR017896">
    <property type="entry name" value="4Fe4S_Fe-S-bd"/>
</dbReference>
<feature type="binding site" evidence="15">
    <location>
        <position position="630"/>
    </location>
    <ligand>
        <name>[4Fe-4S] cluster</name>
        <dbReference type="ChEBI" id="CHEBI:49883"/>
        <label>1</label>
    </ligand>
</feature>
<keyword evidence="10 14" id="KW-0408">Iron</keyword>
<comment type="function">
    <text evidence="1 14">Catalyzes the ferredoxin-dependent oxidative decarboxylation of arylpyruvates.</text>
</comment>
<dbReference type="AlphaFoldDB" id="A0A1I2XS69"/>
<dbReference type="CDD" id="cd07034">
    <property type="entry name" value="TPP_PYR_PFOR_IOR-alpha_like"/>
    <property type="match status" value="1"/>
</dbReference>
<feature type="binding site" evidence="15">
    <location>
        <position position="595"/>
    </location>
    <ligand>
        <name>[4Fe-4S] cluster</name>
        <dbReference type="ChEBI" id="CHEBI:49883"/>
        <label>1</label>
    </ligand>
</feature>
<dbReference type="Gene3D" id="3.40.50.970">
    <property type="match status" value="2"/>
</dbReference>
<dbReference type="FunFam" id="3.40.50.970:FF:000039">
    <property type="entry name" value="Indolepyruvate oxidoreductase subunit IorA"/>
    <property type="match status" value="1"/>
</dbReference>
<dbReference type="InterPro" id="IPR017900">
    <property type="entry name" value="4Fe4S_Fe_S_CS"/>
</dbReference>
<keyword evidence="9 14" id="KW-0560">Oxidoreductase</keyword>
<proteinExistence type="predicted"/>
<dbReference type="SUPFAM" id="SSF52518">
    <property type="entry name" value="Thiamin diphosphate-binding fold (THDP-binding)"/>
    <property type="match status" value="2"/>
</dbReference>
<feature type="binding site" evidence="15">
    <location>
        <position position="626"/>
    </location>
    <ligand>
        <name>[4Fe-4S] cluster</name>
        <dbReference type="ChEBI" id="CHEBI:49883"/>
        <label>2</label>
    </ligand>
</feature>
<feature type="binding site" evidence="15">
    <location>
        <position position="623"/>
    </location>
    <ligand>
        <name>[4Fe-4S] cluster</name>
        <dbReference type="ChEBI" id="CHEBI:49883"/>
        <label>2</label>
    </ligand>
</feature>
<comment type="subunit">
    <text evidence="2">Heterodimer of the IorA and IorB subunits.</text>
</comment>
<evidence type="ECO:0000256" key="4">
    <source>
        <dbReference type="ARBA" id="ARBA00017710"/>
    </source>
</evidence>
<dbReference type="InterPro" id="IPR045025">
    <property type="entry name" value="HACL1-like"/>
</dbReference>
<dbReference type="SUPFAM" id="SSF54862">
    <property type="entry name" value="4Fe-4S ferredoxins"/>
    <property type="match status" value="1"/>
</dbReference>
<dbReference type="GO" id="GO:0043805">
    <property type="term" value="F:indolepyruvate ferredoxin oxidoreductase activity"/>
    <property type="evidence" value="ECO:0007669"/>
    <property type="project" value="UniProtKB-UniRule"/>
</dbReference>
<dbReference type="Proteomes" id="UP000199337">
    <property type="component" value="Unassembled WGS sequence"/>
</dbReference>
<dbReference type="PROSITE" id="PS51379">
    <property type="entry name" value="4FE4S_FER_2"/>
    <property type="match status" value="2"/>
</dbReference>
<evidence type="ECO:0000256" key="9">
    <source>
        <dbReference type="ARBA" id="ARBA00023002"/>
    </source>
</evidence>
<dbReference type="PIRSF" id="PIRSF006439">
    <property type="entry name" value="Indolepyruvate_ferr_oxidored"/>
    <property type="match status" value="1"/>
</dbReference>
<dbReference type="CDD" id="cd02008">
    <property type="entry name" value="TPP_IOR_alpha"/>
    <property type="match status" value="1"/>
</dbReference>
<feature type="domain" description="4Fe-4S ferredoxin-type" evidence="16">
    <location>
        <begin position="611"/>
        <end position="640"/>
    </location>
</feature>
<evidence type="ECO:0000256" key="7">
    <source>
        <dbReference type="ARBA" id="ARBA00022723"/>
    </source>
</evidence>
<keyword evidence="6 14" id="KW-0004">4Fe-4S</keyword>
<feature type="binding site" evidence="15">
    <location>
        <position position="589"/>
    </location>
    <ligand>
        <name>[4Fe-4S] cluster</name>
        <dbReference type="ChEBI" id="CHEBI:49883"/>
        <label>1</label>
    </ligand>
</feature>
<dbReference type="GO" id="GO:0030976">
    <property type="term" value="F:thiamine pyrophosphate binding"/>
    <property type="evidence" value="ECO:0007669"/>
    <property type="project" value="InterPro"/>
</dbReference>